<dbReference type="InterPro" id="IPR054238">
    <property type="entry name" value="DUF6965"/>
</dbReference>
<evidence type="ECO:0000313" key="2">
    <source>
        <dbReference type="EMBL" id="PUZ29127.1"/>
    </source>
</evidence>
<dbReference type="RefSeq" id="WP_108685766.1">
    <property type="nucleotide sequence ID" value="NZ_QCYK01000001.1"/>
</dbReference>
<dbReference type="EMBL" id="QCYK01000001">
    <property type="protein sequence ID" value="PUZ29127.1"/>
    <property type="molecule type" value="Genomic_DNA"/>
</dbReference>
<dbReference type="Pfam" id="PF22292">
    <property type="entry name" value="DUF6965"/>
    <property type="match status" value="1"/>
</dbReference>
<proteinExistence type="predicted"/>
<evidence type="ECO:0000313" key="3">
    <source>
        <dbReference type="Proteomes" id="UP000244450"/>
    </source>
</evidence>
<protein>
    <recommendedName>
        <fullName evidence="1">DUF6965 domain-containing protein</fullName>
    </recommendedName>
</protein>
<keyword evidence="3" id="KW-1185">Reference proteome</keyword>
<evidence type="ECO:0000259" key="1">
    <source>
        <dbReference type="Pfam" id="PF22292"/>
    </source>
</evidence>
<name>A0A2T7BN72_9BACT</name>
<reference evidence="2 3" key="1">
    <citation type="submission" date="2018-04" db="EMBL/GenBank/DDBJ databases">
        <title>Chitinophaga fuyangensis sp. nov., isolated from soil in a chemical factory.</title>
        <authorList>
            <person name="Chen K."/>
        </authorList>
    </citation>
    <scope>NUCLEOTIDE SEQUENCE [LARGE SCALE GENOMIC DNA]</scope>
    <source>
        <strain evidence="2 3">LY-1</strain>
    </source>
</reference>
<dbReference type="OrthoDB" id="9909669at2"/>
<gene>
    <name evidence="2" type="ORF">DCC81_06590</name>
</gene>
<sequence>MSTEATPTIEELEAFFNSVKLPKQLRLHKAILISDVQLFVKGHLNVLKSKGVEMGGFYEHLLQAREAILKLQEEGKLPQ</sequence>
<accession>A0A2T7BN72</accession>
<organism evidence="2 3">
    <name type="scientific">Chitinophaga parva</name>
    <dbReference type="NCBI Taxonomy" id="2169414"/>
    <lineage>
        <taxon>Bacteria</taxon>
        <taxon>Pseudomonadati</taxon>
        <taxon>Bacteroidota</taxon>
        <taxon>Chitinophagia</taxon>
        <taxon>Chitinophagales</taxon>
        <taxon>Chitinophagaceae</taxon>
        <taxon>Chitinophaga</taxon>
    </lineage>
</organism>
<feature type="domain" description="DUF6965" evidence="1">
    <location>
        <begin position="8"/>
        <end position="69"/>
    </location>
</feature>
<comment type="caution">
    <text evidence="2">The sequence shown here is derived from an EMBL/GenBank/DDBJ whole genome shotgun (WGS) entry which is preliminary data.</text>
</comment>
<dbReference type="Proteomes" id="UP000244450">
    <property type="component" value="Unassembled WGS sequence"/>
</dbReference>
<dbReference type="AlphaFoldDB" id="A0A2T7BN72"/>